<dbReference type="Proteomes" id="UP001359559">
    <property type="component" value="Unassembled WGS sequence"/>
</dbReference>
<evidence type="ECO:0000313" key="2">
    <source>
        <dbReference type="Proteomes" id="UP001359559"/>
    </source>
</evidence>
<dbReference type="AlphaFoldDB" id="A0AAN9FVM3"/>
<sequence>MSAKALQFRNLVWIFSLERSNAFIRTQEVCLILELKAFEWDLCIDQEPCLWVHPAVNKGLACSTVEGFVVCDSGLVRF</sequence>
<evidence type="ECO:0000313" key="1">
    <source>
        <dbReference type="EMBL" id="KAK7280125.1"/>
    </source>
</evidence>
<gene>
    <name evidence="1" type="ORF">RJT34_25187</name>
</gene>
<comment type="caution">
    <text evidence="1">The sequence shown here is derived from an EMBL/GenBank/DDBJ whole genome shotgun (WGS) entry which is preliminary data.</text>
</comment>
<proteinExistence type="predicted"/>
<accession>A0AAN9FVM3</accession>
<keyword evidence="2" id="KW-1185">Reference proteome</keyword>
<dbReference type="EMBL" id="JAYKXN010000006">
    <property type="protein sequence ID" value="KAK7280125.1"/>
    <property type="molecule type" value="Genomic_DNA"/>
</dbReference>
<name>A0AAN9FVM3_CLITE</name>
<organism evidence="1 2">
    <name type="scientific">Clitoria ternatea</name>
    <name type="common">Butterfly pea</name>
    <dbReference type="NCBI Taxonomy" id="43366"/>
    <lineage>
        <taxon>Eukaryota</taxon>
        <taxon>Viridiplantae</taxon>
        <taxon>Streptophyta</taxon>
        <taxon>Embryophyta</taxon>
        <taxon>Tracheophyta</taxon>
        <taxon>Spermatophyta</taxon>
        <taxon>Magnoliopsida</taxon>
        <taxon>eudicotyledons</taxon>
        <taxon>Gunneridae</taxon>
        <taxon>Pentapetalae</taxon>
        <taxon>rosids</taxon>
        <taxon>fabids</taxon>
        <taxon>Fabales</taxon>
        <taxon>Fabaceae</taxon>
        <taxon>Papilionoideae</taxon>
        <taxon>50 kb inversion clade</taxon>
        <taxon>NPAAA clade</taxon>
        <taxon>indigoferoid/millettioid clade</taxon>
        <taxon>Phaseoleae</taxon>
        <taxon>Clitoria</taxon>
    </lineage>
</organism>
<reference evidence="1 2" key="1">
    <citation type="submission" date="2024-01" db="EMBL/GenBank/DDBJ databases">
        <title>The genomes of 5 underutilized Papilionoideae crops provide insights into root nodulation and disease resistance.</title>
        <authorList>
            <person name="Yuan L."/>
        </authorList>
    </citation>
    <scope>NUCLEOTIDE SEQUENCE [LARGE SCALE GENOMIC DNA]</scope>
    <source>
        <strain evidence="1">LY-2023</strain>
        <tissue evidence="1">Leaf</tissue>
    </source>
</reference>
<protein>
    <submittedName>
        <fullName evidence="1">Uncharacterized protein</fullName>
    </submittedName>
</protein>